<dbReference type="Pfam" id="PF00512">
    <property type="entry name" value="HisKA"/>
    <property type="match status" value="1"/>
</dbReference>
<dbReference type="InterPro" id="IPR003594">
    <property type="entry name" value="HATPase_dom"/>
</dbReference>
<dbReference type="InterPro" id="IPR000014">
    <property type="entry name" value="PAS"/>
</dbReference>
<evidence type="ECO:0000259" key="12">
    <source>
        <dbReference type="PROSITE" id="PS50112"/>
    </source>
</evidence>
<comment type="catalytic activity">
    <reaction evidence="1">
        <text>ATP + protein L-histidine = ADP + protein N-phospho-L-histidine.</text>
        <dbReference type="EC" id="2.7.13.3"/>
    </reaction>
</comment>
<dbReference type="InterPro" id="IPR005467">
    <property type="entry name" value="His_kinase_dom"/>
</dbReference>
<feature type="transmembrane region" description="Helical" evidence="10">
    <location>
        <begin position="20"/>
        <end position="40"/>
    </location>
</feature>
<comment type="subcellular location">
    <subcellularLocation>
        <location evidence="2">Membrane</location>
    </subcellularLocation>
</comment>
<keyword evidence="10" id="KW-1133">Transmembrane helix</keyword>
<evidence type="ECO:0000256" key="4">
    <source>
        <dbReference type="ARBA" id="ARBA00022553"/>
    </source>
</evidence>
<keyword evidence="5" id="KW-0808">Transferase</keyword>
<evidence type="ECO:0000256" key="2">
    <source>
        <dbReference type="ARBA" id="ARBA00004370"/>
    </source>
</evidence>
<keyword evidence="7" id="KW-0418">Kinase</keyword>
<evidence type="ECO:0000256" key="8">
    <source>
        <dbReference type="ARBA" id="ARBA00022840"/>
    </source>
</evidence>
<dbReference type="InterPro" id="IPR013767">
    <property type="entry name" value="PAS_fold"/>
</dbReference>
<dbReference type="InterPro" id="IPR035965">
    <property type="entry name" value="PAS-like_dom_sf"/>
</dbReference>
<evidence type="ECO:0000259" key="11">
    <source>
        <dbReference type="PROSITE" id="PS50109"/>
    </source>
</evidence>
<dbReference type="SMART" id="SM00388">
    <property type="entry name" value="HisKA"/>
    <property type="match status" value="1"/>
</dbReference>
<dbReference type="PROSITE" id="PS51257">
    <property type="entry name" value="PROKAR_LIPOPROTEIN"/>
    <property type="match status" value="1"/>
</dbReference>
<dbReference type="Gene3D" id="3.30.565.10">
    <property type="entry name" value="Histidine kinase-like ATPase, C-terminal domain"/>
    <property type="match status" value="1"/>
</dbReference>
<dbReference type="PROSITE" id="PS50885">
    <property type="entry name" value="HAMP"/>
    <property type="match status" value="1"/>
</dbReference>
<dbReference type="GO" id="GO:0000155">
    <property type="term" value="F:phosphorelay sensor kinase activity"/>
    <property type="evidence" value="ECO:0007669"/>
    <property type="project" value="InterPro"/>
</dbReference>
<dbReference type="KEGG" id="ddu:GF1_27700"/>
<dbReference type="NCBIfam" id="TIGR00229">
    <property type="entry name" value="sensory_box"/>
    <property type="match status" value="1"/>
</dbReference>
<feature type="transmembrane region" description="Helical" evidence="10">
    <location>
        <begin position="284"/>
        <end position="306"/>
    </location>
</feature>
<dbReference type="Gene3D" id="6.10.340.10">
    <property type="match status" value="1"/>
</dbReference>
<evidence type="ECO:0000313" key="14">
    <source>
        <dbReference type="EMBL" id="BCO10394.1"/>
    </source>
</evidence>
<sequence length="858" mass="96418">MIRNYWHRLSVGSKMSAGLLILLVMLLSLAVTGCFTFWYIRHAERAISASSEIGRLTLEMDRSMEKARRLMDDFLIQYPVMGLNKAHIRYAQPSIREAARAINTSTLLREKLNRTDLTSKFNLYLSLARRFARTSIEAIELVTRLAVPERGLEDRFRTIARQIDEKISRLHSLEDLHRQMLLASKDYLLTRKRPYMQSAFNVRFRIIQALEQSTELSQEEKLKLLDLLEQCRKTADDILSTDRALREKLHDFALQAEAVAPVSAILINESKQQMERAQLHISRAYRIAAGAMAAIFAAGLVSAIVISRILQHSITGNIVRLTEAAAGLRQGNMDVALPVAGRDEIGELARTFSLMAGQIKNHVQNLEATISRRTAELAASEERFRSLVDSLHKVAVQGYDENRRVFFWNRTSEELYGYTAEEACGRQLEDLTIPEEIRDEVLGAIQDCLDNDTPIPPAEQVLRDKDGNPVPVYSTHVLLTNRAGGRELYCVDVDLRDLKKEEEKRRQTELVYKELFEHSSSGVAVYEAVDKGADFIFKDFNRAGERIERVRREDLIGKRVSEVFPGVAQLGLLEVFREVWKTGRPKRHPLSWYEDERLQGWRENMVYKLPSGEIVAVYDDLTREKQEEEEKEVLRHKLQQVKKMEAIGLMAGGVAHDLNNILSGIVSYPELLLGQLDEGSELYAPIKTMQRAGERAAAVVADLLTVARGAAGVREVVDVNDLVREYFDSPEHQQISARFPGVQFHTELAREPQVITCSPVHISKCLMNLVLNGAEAVATSGRVVVSTGGRSVSGDGADVSLEAGEFVVLRVQDNGSGISPGDLERIFEPFYTKKVMGKSGTGLGLAVVWNTVQDHGVV</sequence>
<dbReference type="Pfam" id="PF02518">
    <property type="entry name" value="HATPase_c"/>
    <property type="match status" value="1"/>
</dbReference>
<dbReference type="EMBL" id="AP024233">
    <property type="protein sequence ID" value="BCO10394.1"/>
    <property type="molecule type" value="Genomic_DNA"/>
</dbReference>
<dbReference type="SMART" id="SM00091">
    <property type="entry name" value="PAS"/>
    <property type="match status" value="2"/>
</dbReference>
<organism evidence="14 15">
    <name type="scientific">Desulfolithobacter dissulfuricans</name>
    <dbReference type="NCBI Taxonomy" id="2795293"/>
    <lineage>
        <taxon>Bacteria</taxon>
        <taxon>Pseudomonadati</taxon>
        <taxon>Thermodesulfobacteriota</taxon>
        <taxon>Desulfobulbia</taxon>
        <taxon>Desulfobulbales</taxon>
        <taxon>Desulfobulbaceae</taxon>
        <taxon>Desulfolithobacter</taxon>
    </lineage>
</organism>
<reference evidence="14" key="1">
    <citation type="submission" date="2020-12" db="EMBL/GenBank/DDBJ databases">
        <title>Desulfobium dissulfuricans gen. nov., sp. nov., a novel mesophilic, sulfate-reducing bacterium isolated from a deep-sea hydrothermal vent.</title>
        <authorList>
            <person name="Hashimoto Y."/>
            <person name="Tame A."/>
            <person name="Sawayama S."/>
            <person name="Miyazaki J."/>
            <person name="Takai K."/>
            <person name="Nakagawa S."/>
        </authorList>
    </citation>
    <scope>NUCLEOTIDE SEQUENCE</scope>
    <source>
        <strain evidence="14">GF1</strain>
    </source>
</reference>
<evidence type="ECO:0000256" key="5">
    <source>
        <dbReference type="ARBA" id="ARBA00022679"/>
    </source>
</evidence>
<dbReference type="Pfam" id="PF00989">
    <property type="entry name" value="PAS"/>
    <property type="match status" value="1"/>
</dbReference>
<keyword evidence="10" id="KW-0472">Membrane</keyword>
<dbReference type="SUPFAM" id="SSF55785">
    <property type="entry name" value="PYP-like sensor domain (PAS domain)"/>
    <property type="match status" value="2"/>
</dbReference>
<dbReference type="CDD" id="cd00130">
    <property type="entry name" value="PAS"/>
    <property type="match status" value="1"/>
</dbReference>
<evidence type="ECO:0000256" key="9">
    <source>
        <dbReference type="ARBA" id="ARBA00023012"/>
    </source>
</evidence>
<feature type="domain" description="PAS" evidence="12">
    <location>
        <begin position="380"/>
        <end position="452"/>
    </location>
</feature>
<dbReference type="PROSITE" id="PS50112">
    <property type="entry name" value="PAS"/>
    <property type="match status" value="1"/>
</dbReference>
<accession>A0A915U2Z1</accession>
<dbReference type="PANTHER" id="PTHR43065">
    <property type="entry name" value="SENSOR HISTIDINE KINASE"/>
    <property type="match status" value="1"/>
</dbReference>
<keyword evidence="8" id="KW-0067">ATP-binding</keyword>
<dbReference type="GO" id="GO:0016020">
    <property type="term" value="C:membrane"/>
    <property type="evidence" value="ECO:0007669"/>
    <property type="project" value="UniProtKB-SubCell"/>
</dbReference>
<dbReference type="InterPro" id="IPR036890">
    <property type="entry name" value="HATPase_C_sf"/>
</dbReference>
<proteinExistence type="predicted"/>
<dbReference type="PANTHER" id="PTHR43065:SF46">
    <property type="entry name" value="C4-DICARBOXYLATE TRANSPORT SENSOR PROTEIN DCTB"/>
    <property type="match status" value="1"/>
</dbReference>
<dbReference type="Gene3D" id="3.30.450.20">
    <property type="entry name" value="PAS domain"/>
    <property type="match status" value="2"/>
</dbReference>
<dbReference type="RefSeq" id="WP_267927126.1">
    <property type="nucleotide sequence ID" value="NZ_AP024233.1"/>
</dbReference>
<dbReference type="SMART" id="SM00304">
    <property type="entry name" value="HAMP"/>
    <property type="match status" value="1"/>
</dbReference>
<keyword evidence="4" id="KW-0597">Phosphoprotein</keyword>
<dbReference type="Gene3D" id="1.10.287.130">
    <property type="match status" value="1"/>
</dbReference>
<evidence type="ECO:0000256" key="10">
    <source>
        <dbReference type="SAM" id="Phobius"/>
    </source>
</evidence>
<dbReference type="SUPFAM" id="SSF55874">
    <property type="entry name" value="ATPase domain of HSP90 chaperone/DNA topoisomerase II/histidine kinase"/>
    <property type="match status" value="1"/>
</dbReference>
<dbReference type="CDD" id="cd00082">
    <property type="entry name" value="HisKA"/>
    <property type="match status" value="1"/>
</dbReference>
<keyword evidence="6" id="KW-0547">Nucleotide-binding</keyword>
<dbReference type="SUPFAM" id="SSF47384">
    <property type="entry name" value="Homodimeric domain of signal transducing histidine kinase"/>
    <property type="match status" value="1"/>
</dbReference>
<dbReference type="PROSITE" id="PS50109">
    <property type="entry name" value="HIS_KIN"/>
    <property type="match status" value="1"/>
</dbReference>
<dbReference type="SMART" id="SM00387">
    <property type="entry name" value="HATPase_c"/>
    <property type="match status" value="1"/>
</dbReference>
<keyword evidence="9" id="KW-0902">Two-component regulatory system</keyword>
<dbReference type="AlphaFoldDB" id="A0A915U2Z1"/>
<evidence type="ECO:0000256" key="7">
    <source>
        <dbReference type="ARBA" id="ARBA00022777"/>
    </source>
</evidence>
<dbReference type="GO" id="GO:0005524">
    <property type="term" value="F:ATP binding"/>
    <property type="evidence" value="ECO:0007669"/>
    <property type="project" value="UniProtKB-KW"/>
</dbReference>
<dbReference type="PRINTS" id="PR00344">
    <property type="entry name" value="BCTRLSENSOR"/>
</dbReference>
<dbReference type="InterPro" id="IPR036097">
    <property type="entry name" value="HisK_dim/P_sf"/>
</dbReference>
<evidence type="ECO:0000313" key="15">
    <source>
        <dbReference type="Proteomes" id="UP001063350"/>
    </source>
</evidence>
<keyword evidence="10" id="KW-0812">Transmembrane</keyword>
<dbReference type="GO" id="GO:0006355">
    <property type="term" value="P:regulation of DNA-templated transcription"/>
    <property type="evidence" value="ECO:0007669"/>
    <property type="project" value="InterPro"/>
</dbReference>
<feature type="domain" description="HAMP" evidence="13">
    <location>
        <begin position="312"/>
        <end position="364"/>
    </location>
</feature>
<evidence type="ECO:0000256" key="6">
    <source>
        <dbReference type="ARBA" id="ARBA00022741"/>
    </source>
</evidence>
<feature type="domain" description="Histidine kinase" evidence="11">
    <location>
        <begin position="653"/>
        <end position="858"/>
    </location>
</feature>
<dbReference type="EC" id="2.7.13.3" evidence="3"/>
<protein>
    <recommendedName>
        <fullName evidence="3">histidine kinase</fullName>
        <ecNumber evidence="3">2.7.13.3</ecNumber>
    </recommendedName>
</protein>
<evidence type="ECO:0000259" key="13">
    <source>
        <dbReference type="PROSITE" id="PS50885"/>
    </source>
</evidence>
<dbReference type="Proteomes" id="UP001063350">
    <property type="component" value="Chromosome"/>
</dbReference>
<dbReference type="InterPro" id="IPR003660">
    <property type="entry name" value="HAMP_dom"/>
</dbReference>
<dbReference type="SUPFAM" id="SSF158472">
    <property type="entry name" value="HAMP domain-like"/>
    <property type="match status" value="1"/>
</dbReference>
<keyword evidence="15" id="KW-1185">Reference proteome</keyword>
<dbReference type="InterPro" id="IPR003661">
    <property type="entry name" value="HisK_dim/P_dom"/>
</dbReference>
<dbReference type="CDD" id="cd06225">
    <property type="entry name" value="HAMP"/>
    <property type="match status" value="1"/>
</dbReference>
<evidence type="ECO:0000256" key="1">
    <source>
        <dbReference type="ARBA" id="ARBA00000085"/>
    </source>
</evidence>
<dbReference type="InterPro" id="IPR004358">
    <property type="entry name" value="Sig_transdc_His_kin-like_C"/>
</dbReference>
<gene>
    <name evidence="14" type="ORF">GF1_27700</name>
</gene>
<name>A0A915U2Z1_9BACT</name>
<evidence type="ECO:0000256" key="3">
    <source>
        <dbReference type="ARBA" id="ARBA00012438"/>
    </source>
</evidence>
<dbReference type="Pfam" id="PF00672">
    <property type="entry name" value="HAMP"/>
    <property type="match status" value="1"/>
</dbReference>